<evidence type="ECO:0000256" key="1">
    <source>
        <dbReference type="ARBA" id="ARBA00004496"/>
    </source>
</evidence>
<gene>
    <name evidence="4" type="ORF">BGZ70_010483</name>
</gene>
<dbReference type="SMART" id="SM00357">
    <property type="entry name" value="CSP"/>
    <property type="match status" value="1"/>
</dbReference>
<evidence type="ECO:0000259" key="3">
    <source>
        <dbReference type="PROSITE" id="PS51857"/>
    </source>
</evidence>
<evidence type="ECO:0000313" key="5">
    <source>
        <dbReference type="Proteomes" id="UP000738359"/>
    </source>
</evidence>
<protein>
    <recommendedName>
        <fullName evidence="3">CSD domain-containing protein</fullName>
    </recommendedName>
</protein>
<dbReference type="Gene3D" id="2.40.50.140">
    <property type="entry name" value="Nucleic acid-binding proteins"/>
    <property type="match status" value="1"/>
</dbReference>
<dbReference type="SUPFAM" id="SSF50249">
    <property type="entry name" value="Nucleic acid-binding proteins"/>
    <property type="match status" value="1"/>
</dbReference>
<proteinExistence type="predicted"/>
<dbReference type="EMBL" id="JAAAHY010000951">
    <property type="protein sequence ID" value="KAF9954715.1"/>
    <property type="molecule type" value="Genomic_DNA"/>
</dbReference>
<comment type="subcellular location">
    <subcellularLocation>
        <location evidence="1">Cytoplasm</location>
    </subcellularLocation>
</comment>
<dbReference type="PRINTS" id="PR00050">
    <property type="entry name" value="COLDSHOCK"/>
</dbReference>
<feature type="domain" description="CSD" evidence="3">
    <location>
        <begin position="7"/>
        <end position="77"/>
    </location>
</feature>
<dbReference type="PIRSF" id="PIRSF002599">
    <property type="entry name" value="Cold_shock_A"/>
    <property type="match status" value="1"/>
</dbReference>
<organism evidence="4 5">
    <name type="scientific">Mortierella alpina</name>
    <name type="common">Oleaginous fungus</name>
    <name type="synonym">Mortierella renispora</name>
    <dbReference type="NCBI Taxonomy" id="64518"/>
    <lineage>
        <taxon>Eukaryota</taxon>
        <taxon>Fungi</taxon>
        <taxon>Fungi incertae sedis</taxon>
        <taxon>Mucoromycota</taxon>
        <taxon>Mortierellomycotina</taxon>
        <taxon>Mortierellomycetes</taxon>
        <taxon>Mortierellales</taxon>
        <taxon>Mortierellaceae</taxon>
        <taxon>Mortierella</taxon>
    </lineage>
</organism>
<accession>A0A9P6IZR3</accession>
<evidence type="ECO:0000313" key="4">
    <source>
        <dbReference type="EMBL" id="KAF9954715.1"/>
    </source>
</evidence>
<dbReference type="OrthoDB" id="422005at2759"/>
<comment type="caution">
    <text evidence="4">The sequence shown here is derived from an EMBL/GenBank/DDBJ whole genome shotgun (WGS) entry which is preliminary data.</text>
</comment>
<keyword evidence="5" id="KW-1185">Reference proteome</keyword>
<dbReference type="InterPro" id="IPR012156">
    <property type="entry name" value="Cold_shock_CspA"/>
</dbReference>
<keyword evidence="2" id="KW-0963">Cytoplasm</keyword>
<dbReference type="GO" id="GO:0003676">
    <property type="term" value="F:nucleic acid binding"/>
    <property type="evidence" value="ECO:0007669"/>
    <property type="project" value="InterPro"/>
</dbReference>
<reference evidence="4" key="1">
    <citation type="journal article" date="2020" name="Fungal Divers.">
        <title>Resolving the Mortierellaceae phylogeny through synthesis of multi-gene phylogenetics and phylogenomics.</title>
        <authorList>
            <person name="Vandepol N."/>
            <person name="Liber J."/>
            <person name="Desiro A."/>
            <person name="Na H."/>
            <person name="Kennedy M."/>
            <person name="Barry K."/>
            <person name="Grigoriev I.V."/>
            <person name="Miller A.N."/>
            <person name="O'Donnell K."/>
            <person name="Stajich J.E."/>
            <person name="Bonito G."/>
        </authorList>
    </citation>
    <scope>NUCLEOTIDE SEQUENCE</scope>
    <source>
        <strain evidence="4">CK1249</strain>
    </source>
</reference>
<dbReference type="InterPro" id="IPR050181">
    <property type="entry name" value="Cold_shock_domain"/>
</dbReference>
<dbReference type="GO" id="GO:0005737">
    <property type="term" value="C:cytoplasm"/>
    <property type="evidence" value="ECO:0007669"/>
    <property type="project" value="UniProtKB-SubCell"/>
</dbReference>
<evidence type="ECO:0000256" key="2">
    <source>
        <dbReference type="ARBA" id="ARBA00022490"/>
    </source>
</evidence>
<dbReference type="AlphaFoldDB" id="A0A9P6IZR3"/>
<dbReference type="InterPro" id="IPR012340">
    <property type="entry name" value="NA-bd_OB-fold"/>
</dbReference>
<sequence length="82" mass="8857">MGSEKPRKKGKVKWFNASKGYGFITPDPDGNSMGVEEIFAHQTAIQMDGFKTLDEGAPVTFVVEQGPKGLQATDIRPDTDAA</sequence>
<dbReference type="CDD" id="cd04458">
    <property type="entry name" value="CSP_CDS"/>
    <property type="match status" value="1"/>
</dbReference>
<name>A0A9P6IZR3_MORAP</name>
<dbReference type="Pfam" id="PF00313">
    <property type="entry name" value="CSD"/>
    <property type="match status" value="1"/>
</dbReference>
<dbReference type="PROSITE" id="PS51857">
    <property type="entry name" value="CSD_2"/>
    <property type="match status" value="1"/>
</dbReference>
<dbReference type="Proteomes" id="UP000738359">
    <property type="component" value="Unassembled WGS sequence"/>
</dbReference>
<dbReference type="InterPro" id="IPR002059">
    <property type="entry name" value="CSP_DNA-bd"/>
</dbReference>
<dbReference type="PANTHER" id="PTHR11544">
    <property type="entry name" value="COLD SHOCK DOMAIN CONTAINING PROTEINS"/>
    <property type="match status" value="1"/>
</dbReference>
<dbReference type="InterPro" id="IPR011129">
    <property type="entry name" value="CSD"/>
</dbReference>